<dbReference type="EMBL" id="CP001022">
    <property type="protein sequence ID" value="ACB59754.1"/>
    <property type="molecule type" value="Genomic_DNA"/>
</dbReference>
<dbReference type="PROSITE" id="PS51462">
    <property type="entry name" value="NUDIX"/>
    <property type="match status" value="1"/>
</dbReference>
<dbReference type="InterPro" id="IPR000086">
    <property type="entry name" value="NUDIX_hydrolase_dom"/>
</dbReference>
<evidence type="ECO:0000313" key="6">
    <source>
        <dbReference type="EMBL" id="ACB59754.1"/>
    </source>
</evidence>
<evidence type="ECO:0000256" key="2">
    <source>
        <dbReference type="ARBA" id="ARBA00022801"/>
    </source>
</evidence>
<dbReference type="STRING" id="262543.Exig_0268"/>
<proteinExistence type="inferred from homology"/>
<evidence type="ECO:0000256" key="4">
    <source>
        <dbReference type="RuleBase" id="RU003476"/>
    </source>
</evidence>
<dbReference type="Gene3D" id="3.90.79.10">
    <property type="entry name" value="Nucleoside Triphosphate Pyrophosphohydrolase"/>
    <property type="match status" value="1"/>
</dbReference>
<dbReference type="eggNOG" id="COG1051">
    <property type="taxonomic scope" value="Bacteria"/>
</dbReference>
<keyword evidence="7" id="KW-1185">Reference proteome</keyword>
<dbReference type="Pfam" id="PF00293">
    <property type="entry name" value="NUDIX"/>
    <property type="match status" value="1"/>
</dbReference>
<gene>
    <name evidence="6" type="ordered locus">Exig_0268</name>
</gene>
<dbReference type="InterPro" id="IPR020476">
    <property type="entry name" value="Nudix_hydrolase"/>
</dbReference>
<accession>B1YHX0</accession>
<reference evidence="6 7" key="2">
    <citation type="journal article" date="2008" name="BMC Genomics">
        <title>Architecture of thermal adaptation in an Exiguobacterium sibiricum strain isolated from 3 million year old permafrost: a genome and transcriptome approach.</title>
        <authorList>
            <person name="Rodrigues D.F."/>
            <person name="Ivanova N."/>
            <person name="He Z."/>
            <person name="Huebner M."/>
            <person name="Zhou J."/>
            <person name="Tiedje J.M."/>
        </authorList>
    </citation>
    <scope>NUCLEOTIDE SEQUENCE [LARGE SCALE GENOMIC DNA]</scope>
    <source>
        <strain evidence="7">DSM 17290 / CIP 109462 / JCM 13490 / 255-15</strain>
    </source>
</reference>
<protein>
    <submittedName>
        <fullName evidence="6">NUDIX hydrolase</fullName>
    </submittedName>
</protein>
<reference evidence="6 7" key="1">
    <citation type="journal article" date="2006" name="Extremophiles">
        <title>Characterization of Exiguobacterium isolates from the Siberian permafrost. Description of Exiguobacterium sibiricum sp. nov.</title>
        <authorList>
            <person name="Rodrigues D.F."/>
            <person name="Goris J."/>
            <person name="Vishnivetskaya T."/>
            <person name="Gilichinsky D."/>
            <person name="Thomashow M.F."/>
            <person name="Tiedje J.M."/>
        </authorList>
    </citation>
    <scope>NUCLEOTIDE SEQUENCE [LARGE SCALE GENOMIC DNA]</scope>
    <source>
        <strain evidence="7">DSM 17290 / CIP 109462 / JCM 13490 / 255-15</strain>
    </source>
</reference>
<dbReference type="Proteomes" id="UP000001681">
    <property type="component" value="Chromosome"/>
</dbReference>
<comment type="cofactor">
    <cofactor evidence="1">
        <name>Mg(2+)</name>
        <dbReference type="ChEBI" id="CHEBI:18420"/>
    </cofactor>
</comment>
<feature type="domain" description="Nudix hydrolase" evidence="5">
    <location>
        <begin position="3"/>
        <end position="131"/>
    </location>
</feature>
<dbReference type="PANTHER" id="PTHR43046:SF12">
    <property type="entry name" value="GDP-MANNOSE MANNOSYL HYDROLASE"/>
    <property type="match status" value="1"/>
</dbReference>
<dbReference type="InterPro" id="IPR015797">
    <property type="entry name" value="NUDIX_hydrolase-like_dom_sf"/>
</dbReference>
<comment type="similarity">
    <text evidence="4">Belongs to the Nudix hydrolase family.</text>
</comment>
<dbReference type="PRINTS" id="PR00502">
    <property type="entry name" value="NUDIXFAMILY"/>
</dbReference>
<dbReference type="OrthoDB" id="9804563at2"/>
<name>B1YHX0_EXIS2</name>
<dbReference type="RefSeq" id="WP_012369179.1">
    <property type="nucleotide sequence ID" value="NC_010556.1"/>
</dbReference>
<organism evidence="6 7">
    <name type="scientific">Exiguobacterium sibiricum (strain DSM 17290 / CCUG 55495 / CIP 109462 / JCM 13490 / 255-15)</name>
    <dbReference type="NCBI Taxonomy" id="262543"/>
    <lineage>
        <taxon>Bacteria</taxon>
        <taxon>Bacillati</taxon>
        <taxon>Bacillota</taxon>
        <taxon>Bacilli</taxon>
        <taxon>Bacillales</taxon>
        <taxon>Bacillales Family XII. Incertae Sedis</taxon>
        <taxon>Exiguobacterium</taxon>
    </lineage>
</organism>
<dbReference type="KEGG" id="esi:Exig_0268"/>
<dbReference type="AlphaFoldDB" id="B1YHX0"/>
<evidence type="ECO:0000313" key="7">
    <source>
        <dbReference type="Proteomes" id="UP000001681"/>
    </source>
</evidence>
<dbReference type="PANTHER" id="PTHR43046">
    <property type="entry name" value="GDP-MANNOSE MANNOSYL HYDROLASE"/>
    <property type="match status" value="1"/>
</dbReference>
<evidence type="ECO:0000259" key="5">
    <source>
        <dbReference type="PROSITE" id="PS51462"/>
    </source>
</evidence>
<reference evidence="7" key="3">
    <citation type="submission" date="2008-04" db="EMBL/GenBank/DDBJ databases">
        <title>Complete sequence of chromosome of Exiguobacterium sibiricum 255-15.</title>
        <authorList>
            <consortium name="US DOE Joint Genome Institute"/>
            <person name="Copeland A."/>
            <person name="Lucas S."/>
            <person name="Lapidus A."/>
            <person name="Glavina del Rio T."/>
            <person name="Dalin E."/>
            <person name="Tice H."/>
            <person name="Bruce D."/>
            <person name="Goodwin L."/>
            <person name="Pitluck S."/>
            <person name="Kiss H."/>
            <person name="Chertkov O."/>
            <person name="Monk C."/>
            <person name="Brettin T."/>
            <person name="Detter J.C."/>
            <person name="Han C."/>
            <person name="Kuske C.R."/>
            <person name="Schmutz J."/>
            <person name="Larimer F."/>
            <person name="Land M."/>
            <person name="Hauser L."/>
            <person name="Kyrpides N."/>
            <person name="Mikhailova N."/>
            <person name="Vishnivetskaya T."/>
            <person name="Rodrigues D.F."/>
            <person name="Gilichinsky D."/>
            <person name="Tiedje J."/>
            <person name="Richardson P."/>
        </authorList>
    </citation>
    <scope>NUCLEOTIDE SEQUENCE [LARGE SCALE GENOMIC DNA]</scope>
    <source>
        <strain evidence="7">DSM 17290 / CIP 109462 / JCM 13490 / 255-15</strain>
    </source>
</reference>
<dbReference type="InterPro" id="IPR020084">
    <property type="entry name" value="NUDIX_hydrolase_CS"/>
</dbReference>
<dbReference type="HOGENOM" id="CLU_037162_20_2_9"/>
<sequence>MRTLYRIVVGIVRQGDQLLLVKNQADGERAVWSLPGGVIEAGETLADALKREMAEETGLSVETFELAYVTENFIEQFDAHSLVTYFECTIRGELLPNDPDREVVDSQWVPIEQLGDYLLNRDVLEPLQDYLNKASKSYYLYEQMVW</sequence>
<evidence type="ECO:0000256" key="3">
    <source>
        <dbReference type="ARBA" id="ARBA00022842"/>
    </source>
</evidence>
<keyword evidence="2 4" id="KW-0378">Hydrolase</keyword>
<dbReference type="SUPFAM" id="SSF55811">
    <property type="entry name" value="Nudix"/>
    <property type="match status" value="1"/>
</dbReference>
<evidence type="ECO:0000256" key="1">
    <source>
        <dbReference type="ARBA" id="ARBA00001946"/>
    </source>
</evidence>
<dbReference type="GO" id="GO:0016787">
    <property type="term" value="F:hydrolase activity"/>
    <property type="evidence" value="ECO:0007669"/>
    <property type="project" value="UniProtKB-KW"/>
</dbReference>
<keyword evidence="3" id="KW-0460">Magnesium</keyword>
<dbReference type="PROSITE" id="PS00893">
    <property type="entry name" value="NUDIX_BOX"/>
    <property type="match status" value="1"/>
</dbReference>